<protein>
    <recommendedName>
        <fullName evidence="4">DUF948 domain-containing protein</fullName>
    </recommendedName>
</protein>
<keyword evidence="1" id="KW-0812">Transmembrane</keyword>
<evidence type="ECO:0000313" key="2">
    <source>
        <dbReference type="EMBL" id="XBH11082.1"/>
    </source>
</evidence>
<keyword evidence="1" id="KW-1133">Transmembrane helix</keyword>
<dbReference type="KEGG" id="epl:P4G45_04980"/>
<evidence type="ECO:0000256" key="1">
    <source>
        <dbReference type="SAM" id="Phobius"/>
    </source>
</evidence>
<dbReference type="AlphaFoldDB" id="A0AAU7D159"/>
<dbReference type="RefSeq" id="WP_348268570.1">
    <property type="nucleotide sequence ID" value="NZ_CP121194.1"/>
</dbReference>
<keyword evidence="1" id="KW-0472">Membrane</keyword>
<reference evidence="2" key="1">
    <citation type="submission" date="2023-03" db="EMBL/GenBank/DDBJ databases">
        <title>Edaphobacter sp.</title>
        <authorList>
            <person name="Huber K.J."/>
            <person name="Papendorf J."/>
            <person name="Pilke C."/>
            <person name="Bunk B."/>
            <person name="Sproeer C."/>
            <person name="Pester M."/>
        </authorList>
    </citation>
    <scope>NUCLEOTIDE SEQUENCE</scope>
    <source>
        <strain evidence="2">DSM 109919</strain>
        <strain evidence="3">DSM 109920</strain>
    </source>
</reference>
<evidence type="ECO:0000313" key="3">
    <source>
        <dbReference type="EMBL" id="XBH14511.1"/>
    </source>
</evidence>
<proteinExistence type="predicted"/>
<feature type="transmembrane region" description="Helical" evidence="1">
    <location>
        <begin position="26"/>
        <end position="48"/>
    </location>
</feature>
<evidence type="ECO:0008006" key="4">
    <source>
        <dbReference type="Google" id="ProtNLM"/>
    </source>
</evidence>
<dbReference type="EMBL" id="CP121195">
    <property type="protein sequence ID" value="XBH14511.1"/>
    <property type="molecule type" value="Genomic_DNA"/>
</dbReference>
<dbReference type="EMBL" id="CP121194">
    <property type="protein sequence ID" value="XBH11082.1"/>
    <property type="molecule type" value="Genomic_DNA"/>
</dbReference>
<accession>A0AAU7DAV8</accession>
<organism evidence="2">
    <name type="scientific">Edaphobacter paludis</name>
    <dbReference type="NCBI Taxonomy" id="3035702"/>
    <lineage>
        <taxon>Bacteria</taxon>
        <taxon>Pseudomonadati</taxon>
        <taxon>Acidobacteriota</taxon>
        <taxon>Terriglobia</taxon>
        <taxon>Terriglobales</taxon>
        <taxon>Acidobacteriaceae</taxon>
        <taxon>Edaphobacter</taxon>
    </lineage>
</organism>
<gene>
    <name evidence="2" type="ORF">P4G45_04980</name>
    <name evidence="3" type="ORF">P8936_04945</name>
</gene>
<sequence>MIAAQFIMSGMWLQDSGSISSGNSTLLMVFVGLVALALIVQAIALVTIAMGAAKARKRVLVIAEELRAKAIPVLDSTGDFMKSTAPKMIVLAENLVETSNLIRHTATGLNATLNDVNSKARVQAARADEIVTTILMGTAEVVDSVQAGIRVPVREFNGLVSGFKAGLDVLVGRSKSFGNGRNVRSYRDSNDIDL</sequence>
<name>A0AAU7D159_9BACT</name>
<accession>A0AAU7D159</accession>